<accession>A0A917N7E1</accession>
<evidence type="ECO:0000313" key="1">
    <source>
        <dbReference type="EMBL" id="GGI71834.1"/>
    </source>
</evidence>
<name>A0A917N7E1_9GAMM</name>
<dbReference type="RefSeq" id="WP_188917736.1">
    <property type="nucleotide sequence ID" value="NZ_BMPZ01000001.1"/>
</dbReference>
<reference evidence="1" key="1">
    <citation type="journal article" date="2014" name="Int. J. Syst. Evol. Microbiol.">
        <title>Complete genome sequence of Corynebacterium casei LMG S-19264T (=DSM 44701T), isolated from a smear-ripened cheese.</title>
        <authorList>
            <consortium name="US DOE Joint Genome Institute (JGI-PGF)"/>
            <person name="Walter F."/>
            <person name="Albersmeier A."/>
            <person name="Kalinowski J."/>
            <person name="Ruckert C."/>
        </authorList>
    </citation>
    <scope>NUCLEOTIDE SEQUENCE</scope>
    <source>
        <strain evidence="1">JCM 30804</strain>
    </source>
</reference>
<organism evidence="1 2">
    <name type="scientific">Shewanella gelidii</name>
    <dbReference type="NCBI Taxonomy" id="1642821"/>
    <lineage>
        <taxon>Bacteria</taxon>
        <taxon>Pseudomonadati</taxon>
        <taxon>Pseudomonadota</taxon>
        <taxon>Gammaproteobacteria</taxon>
        <taxon>Alteromonadales</taxon>
        <taxon>Shewanellaceae</taxon>
        <taxon>Shewanella</taxon>
    </lineage>
</organism>
<reference evidence="1" key="2">
    <citation type="submission" date="2020-09" db="EMBL/GenBank/DDBJ databases">
        <authorList>
            <person name="Sun Q."/>
            <person name="Ohkuma M."/>
        </authorList>
    </citation>
    <scope>NUCLEOTIDE SEQUENCE</scope>
    <source>
        <strain evidence="1">JCM 30804</strain>
    </source>
</reference>
<keyword evidence="2" id="KW-1185">Reference proteome</keyword>
<comment type="caution">
    <text evidence="1">The sequence shown here is derived from an EMBL/GenBank/DDBJ whole genome shotgun (WGS) entry which is preliminary data.</text>
</comment>
<dbReference type="Proteomes" id="UP000613743">
    <property type="component" value="Unassembled WGS sequence"/>
</dbReference>
<evidence type="ECO:0000313" key="2">
    <source>
        <dbReference type="Proteomes" id="UP000613743"/>
    </source>
</evidence>
<protein>
    <submittedName>
        <fullName evidence="1">Uncharacterized protein</fullName>
    </submittedName>
</protein>
<sequence length="120" mass="13980">MENRYKEAIYRLEDKLMAEPKCVESLNEWICSYHALADIYQQQGEEKRAMKCLLIPHQSMLFMATHDQGDEDKRLIAYSALKFTLPPIMAFAEEHPLCEGCMQVLQQQLEAIEAESNIFH</sequence>
<gene>
    <name evidence="1" type="ORF">GCM10009332_06480</name>
</gene>
<dbReference type="EMBL" id="BMPZ01000001">
    <property type="protein sequence ID" value="GGI71834.1"/>
    <property type="molecule type" value="Genomic_DNA"/>
</dbReference>
<proteinExistence type="predicted"/>
<dbReference type="AlphaFoldDB" id="A0A917N7E1"/>